<keyword evidence="1" id="KW-0472">Membrane</keyword>
<dbReference type="AlphaFoldDB" id="A0AAN7CFJ7"/>
<proteinExistence type="predicted"/>
<evidence type="ECO:0000256" key="1">
    <source>
        <dbReference type="SAM" id="Phobius"/>
    </source>
</evidence>
<accession>A0AAN7CFJ7</accession>
<keyword evidence="1" id="KW-1133">Transmembrane helix</keyword>
<reference evidence="2" key="2">
    <citation type="submission" date="2023-05" db="EMBL/GenBank/DDBJ databases">
        <authorList>
            <consortium name="Lawrence Berkeley National Laboratory"/>
            <person name="Steindorff A."/>
            <person name="Hensen N."/>
            <person name="Bonometti L."/>
            <person name="Westerberg I."/>
            <person name="Brannstrom I.O."/>
            <person name="Guillou S."/>
            <person name="Cros-Aarteil S."/>
            <person name="Calhoun S."/>
            <person name="Haridas S."/>
            <person name="Kuo A."/>
            <person name="Mondo S."/>
            <person name="Pangilinan J."/>
            <person name="Riley R."/>
            <person name="Labutti K."/>
            <person name="Andreopoulos B."/>
            <person name="Lipzen A."/>
            <person name="Chen C."/>
            <person name="Yanf M."/>
            <person name="Daum C."/>
            <person name="Ng V."/>
            <person name="Clum A."/>
            <person name="Ohm R."/>
            <person name="Martin F."/>
            <person name="Silar P."/>
            <person name="Natvig D."/>
            <person name="Lalanne C."/>
            <person name="Gautier V."/>
            <person name="Ament-Velasquez S.L."/>
            <person name="Kruys A."/>
            <person name="Hutchinson M.I."/>
            <person name="Powell A.J."/>
            <person name="Barry K."/>
            <person name="Miller A.N."/>
            <person name="Grigoriev I.V."/>
            <person name="Debuchy R."/>
            <person name="Gladieux P."/>
            <person name="Thoren M.H."/>
            <person name="Johannesson H."/>
        </authorList>
    </citation>
    <scope>NUCLEOTIDE SEQUENCE</scope>
    <source>
        <strain evidence="2">CBS 532.94</strain>
    </source>
</reference>
<gene>
    <name evidence="2" type="ORF">C8A03DRAFT_30750</name>
</gene>
<organism evidence="2 3">
    <name type="scientific">Achaetomium macrosporum</name>
    <dbReference type="NCBI Taxonomy" id="79813"/>
    <lineage>
        <taxon>Eukaryota</taxon>
        <taxon>Fungi</taxon>
        <taxon>Dikarya</taxon>
        <taxon>Ascomycota</taxon>
        <taxon>Pezizomycotina</taxon>
        <taxon>Sordariomycetes</taxon>
        <taxon>Sordariomycetidae</taxon>
        <taxon>Sordariales</taxon>
        <taxon>Chaetomiaceae</taxon>
        <taxon>Achaetomium</taxon>
    </lineage>
</organism>
<evidence type="ECO:0000313" key="2">
    <source>
        <dbReference type="EMBL" id="KAK4241146.1"/>
    </source>
</evidence>
<feature type="transmembrane region" description="Helical" evidence="1">
    <location>
        <begin position="52"/>
        <end position="75"/>
    </location>
</feature>
<dbReference type="EMBL" id="MU860027">
    <property type="protein sequence ID" value="KAK4241146.1"/>
    <property type="molecule type" value="Genomic_DNA"/>
</dbReference>
<comment type="caution">
    <text evidence="2">The sequence shown here is derived from an EMBL/GenBank/DDBJ whole genome shotgun (WGS) entry which is preliminary data.</text>
</comment>
<dbReference type="Proteomes" id="UP001303760">
    <property type="component" value="Unassembled WGS sequence"/>
</dbReference>
<reference evidence="2" key="1">
    <citation type="journal article" date="2023" name="Mol. Phylogenet. Evol.">
        <title>Genome-scale phylogeny and comparative genomics of the fungal order Sordariales.</title>
        <authorList>
            <person name="Hensen N."/>
            <person name="Bonometti L."/>
            <person name="Westerberg I."/>
            <person name="Brannstrom I.O."/>
            <person name="Guillou S."/>
            <person name="Cros-Aarteil S."/>
            <person name="Calhoun S."/>
            <person name="Haridas S."/>
            <person name="Kuo A."/>
            <person name="Mondo S."/>
            <person name="Pangilinan J."/>
            <person name="Riley R."/>
            <person name="LaButti K."/>
            <person name="Andreopoulos B."/>
            <person name="Lipzen A."/>
            <person name="Chen C."/>
            <person name="Yan M."/>
            <person name="Daum C."/>
            <person name="Ng V."/>
            <person name="Clum A."/>
            <person name="Steindorff A."/>
            <person name="Ohm R.A."/>
            <person name="Martin F."/>
            <person name="Silar P."/>
            <person name="Natvig D.O."/>
            <person name="Lalanne C."/>
            <person name="Gautier V."/>
            <person name="Ament-Velasquez S.L."/>
            <person name="Kruys A."/>
            <person name="Hutchinson M.I."/>
            <person name="Powell A.J."/>
            <person name="Barry K."/>
            <person name="Miller A.N."/>
            <person name="Grigoriev I.V."/>
            <person name="Debuchy R."/>
            <person name="Gladieux P."/>
            <person name="Hiltunen Thoren M."/>
            <person name="Johannesson H."/>
        </authorList>
    </citation>
    <scope>NUCLEOTIDE SEQUENCE</scope>
    <source>
        <strain evidence="2">CBS 532.94</strain>
    </source>
</reference>
<evidence type="ECO:0000313" key="3">
    <source>
        <dbReference type="Proteomes" id="UP001303760"/>
    </source>
</evidence>
<keyword evidence="3" id="KW-1185">Reference proteome</keyword>
<name>A0AAN7CFJ7_9PEZI</name>
<sequence>MASEFSAITLSTISTMTATTTMMVATTMTATPTATGAMVSVSGDTVALLDMLGTWAQVAVALAPAVGPAILRAVWRPLRPQRPRRNPGVVIAEAFRRGSIAAAAGATRRMGDLPANAERHREIPLIIQGSAGEGVAAADVDKVLEDLKPIPPPPQYQR</sequence>
<protein>
    <submittedName>
        <fullName evidence="2">Uncharacterized protein</fullName>
    </submittedName>
</protein>
<keyword evidence="1" id="KW-0812">Transmembrane</keyword>